<evidence type="ECO:0000313" key="3">
    <source>
        <dbReference type="EMBL" id="OCB72381.1"/>
    </source>
</evidence>
<evidence type="ECO:0000259" key="1">
    <source>
        <dbReference type="Pfam" id="PF25583"/>
    </source>
</evidence>
<dbReference type="EMBL" id="FNEO01000001">
    <property type="protein sequence ID" value="SDI90991.1"/>
    <property type="molecule type" value="Genomic_DNA"/>
</dbReference>
<gene>
    <name evidence="3" type="ORF">FBGL_06940</name>
    <name evidence="2" type="ORF">FGL01_05950</name>
    <name evidence="4" type="ORF">SAMN05192550_1127</name>
</gene>
<feature type="domain" description="WCX" evidence="1">
    <location>
        <begin position="271"/>
        <end position="343"/>
    </location>
</feature>
<protein>
    <submittedName>
        <fullName evidence="4">WYL domain-containing protein</fullName>
    </submittedName>
</protein>
<dbReference type="EMBL" id="LVEO01000013">
    <property type="protein sequence ID" value="OCB72381.1"/>
    <property type="molecule type" value="Genomic_DNA"/>
</dbReference>
<reference evidence="3" key="2">
    <citation type="submission" date="2016-03" db="EMBL/GenBank/DDBJ databases">
        <authorList>
            <person name="Ploux O."/>
        </authorList>
    </citation>
    <scope>NUCLEOTIDE SEQUENCE</scope>
    <source>
        <strain evidence="3">NBRC 105008</strain>
    </source>
</reference>
<name>A0A1B9DRR6_9FLAO</name>
<dbReference type="Pfam" id="PF25583">
    <property type="entry name" value="WCX"/>
    <property type="match status" value="1"/>
</dbReference>
<dbReference type="InterPro" id="IPR051534">
    <property type="entry name" value="CBASS_pafABC_assoc_protein"/>
</dbReference>
<dbReference type="Proteomes" id="UP000093226">
    <property type="component" value="Unassembled WGS sequence"/>
</dbReference>
<reference evidence="5" key="1">
    <citation type="submission" date="2016-03" db="EMBL/GenBank/DDBJ databases">
        <title>Draft genome sequence of Paenibacillus glacialis DSM 22343.</title>
        <authorList>
            <person name="Shin S.-K."/>
            <person name="Yi H."/>
        </authorList>
    </citation>
    <scope>NUCLEOTIDE SEQUENCE [LARGE SCALE GENOMIC DNA]</scope>
    <source>
        <strain evidence="5">NBRC 105008</strain>
    </source>
</reference>
<sequence length="367" mass="42835">MSYKGLYLYFNTQIMLKQLERLKIISTYLKETSADAKTILAYLKQNNAEISLRQLQRDLKDVAEFFLRTDEVMQVTKEGLSKMYKITISERNKTIEQQTINTWQLMEQSGSVPLLEQRNVGKDKKALRRILNKVLVLVSGKQSLNNYEIIKATNFYTVKGDANFNKVVDDLLKAIRNSLVVKISEVVNDFTSDNNATKKWNVKFLPFRIVFHRGDFFIAGIENKKAVVYEIGQFVNVTVSKSGFNREQYEAQINQELGNRFGITKNINDEVYDVKLEFTSVTGALVSKYHWHHSEKFVKENGNWIMTMRCGINRELVGWLFQWMDNVRVIEPVLLQEQYNQILIKMNKNVASSETLVYKNHFEYKKD</sequence>
<dbReference type="Proteomes" id="UP000321579">
    <property type="component" value="Unassembled WGS sequence"/>
</dbReference>
<dbReference type="PANTHER" id="PTHR34580">
    <property type="match status" value="1"/>
</dbReference>
<evidence type="ECO:0000313" key="7">
    <source>
        <dbReference type="Proteomes" id="UP000321579"/>
    </source>
</evidence>
<accession>A0A1B9DRR6</accession>
<evidence type="ECO:0000313" key="2">
    <source>
        <dbReference type="EMBL" id="GEL09856.1"/>
    </source>
</evidence>
<dbReference type="EMBL" id="BJVF01000001">
    <property type="protein sequence ID" value="GEL09856.1"/>
    <property type="molecule type" value="Genomic_DNA"/>
</dbReference>
<evidence type="ECO:0000313" key="4">
    <source>
        <dbReference type="EMBL" id="SDI90991.1"/>
    </source>
</evidence>
<organism evidence="3 5">
    <name type="scientific">Flavobacterium glycines</name>
    <dbReference type="NCBI Taxonomy" id="551990"/>
    <lineage>
        <taxon>Bacteria</taxon>
        <taxon>Pseudomonadati</taxon>
        <taxon>Bacteroidota</taxon>
        <taxon>Flavobacteriia</taxon>
        <taxon>Flavobacteriales</taxon>
        <taxon>Flavobacteriaceae</taxon>
        <taxon>Flavobacterium</taxon>
    </lineage>
</organism>
<comment type="caution">
    <text evidence="3">The sequence shown here is derived from an EMBL/GenBank/DDBJ whole genome shotgun (WGS) entry which is preliminary data.</text>
</comment>
<dbReference type="OrthoDB" id="1245387at2"/>
<evidence type="ECO:0000313" key="5">
    <source>
        <dbReference type="Proteomes" id="UP000093226"/>
    </source>
</evidence>
<dbReference type="InterPro" id="IPR057727">
    <property type="entry name" value="WCX_dom"/>
</dbReference>
<evidence type="ECO:0000313" key="6">
    <source>
        <dbReference type="Proteomes" id="UP000182367"/>
    </source>
</evidence>
<dbReference type="AlphaFoldDB" id="A0A1B9DRR6"/>
<dbReference type="Proteomes" id="UP000182367">
    <property type="component" value="Unassembled WGS sequence"/>
</dbReference>
<reference evidence="4 6" key="3">
    <citation type="submission" date="2016-10" db="EMBL/GenBank/DDBJ databases">
        <authorList>
            <person name="Varghese N."/>
            <person name="Submissions S."/>
        </authorList>
    </citation>
    <scope>NUCLEOTIDE SEQUENCE [LARGE SCALE GENOMIC DNA]</scope>
    <source>
        <strain evidence="4 6">Gm-149</strain>
    </source>
</reference>
<reference evidence="2 7" key="4">
    <citation type="submission" date="2019-07" db="EMBL/GenBank/DDBJ databases">
        <title>Whole genome shotgun sequence of Flavobacterium glycines NBRC 105008.</title>
        <authorList>
            <person name="Hosoyama A."/>
            <person name="Uohara A."/>
            <person name="Ohji S."/>
            <person name="Ichikawa N."/>
        </authorList>
    </citation>
    <scope>NUCLEOTIDE SEQUENCE [LARGE SCALE GENOMIC DNA]</scope>
    <source>
        <strain evidence="2 7">NBRC 105008</strain>
    </source>
</reference>
<dbReference type="STRING" id="551990.SAMN05192550_1127"/>
<proteinExistence type="predicted"/>
<dbReference type="PANTHER" id="PTHR34580:SF1">
    <property type="entry name" value="PROTEIN PAFC"/>
    <property type="match status" value="1"/>
</dbReference>
<keyword evidence="6" id="KW-1185">Reference proteome</keyword>